<protein>
    <recommendedName>
        <fullName evidence="9">C2H2-type domain-containing protein</fullName>
    </recommendedName>
</protein>
<evidence type="ECO:0000256" key="1">
    <source>
        <dbReference type="ARBA" id="ARBA00004123"/>
    </source>
</evidence>
<keyword evidence="3" id="KW-0677">Repeat</keyword>
<dbReference type="FunFam" id="3.30.160.60:FF:000303">
    <property type="entry name" value="Zinc finger protein 41"/>
    <property type="match status" value="1"/>
</dbReference>
<dbReference type="GO" id="GO:0000785">
    <property type="term" value="C:chromatin"/>
    <property type="evidence" value="ECO:0007669"/>
    <property type="project" value="TreeGrafter"/>
</dbReference>
<dbReference type="PROSITE" id="PS50157">
    <property type="entry name" value="ZINC_FINGER_C2H2_2"/>
    <property type="match status" value="7"/>
</dbReference>
<feature type="region of interest" description="Disordered" evidence="8">
    <location>
        <begin position="1"/>
        <end position="28"/>
    </location>
</feature>
<dbReference type="PROSITE" id="PS00028">
    <property type="entry name" value="ZINC_FINGER_C2H2_1"/>
    <property type="match status" value="6"/>
</dbReference>
<sequence>MINVQSMNESEKQSTSDTKTNDDLQSTANSKKPFKCAVCRKGFTLRVYLAKHELAPEAEKHFSCSFCGKAFSQRDKLKNHERTHTGEKPYHCNVCEKAFSQRTHLSKHKRTHTGEKPFVCFTCGKAFSQKSYLHKHQRTHTELKPFVCSVCQKNFSQKSYLNKHERTHTGLKPFECAICHKVFSQKSYLNKHERTHSAEKPFNCSLCSKVFSQRAHLKKHEQTHSRNEILQSEKQSEPEIEEEEANLEQTLLPLTDQQSLEPSSPSQVQLTFETQTNSQQLTCCIQPLMPISITSVIPNNSQVNNYNWSAGFPVTPTWAAAWTNTPTEPNCCLSILEAQTEEK</sequence>
<keyword evidence="4 7" id="KW-0863">Zinc-finger</keyword>
<reference evidence="10" key="1">
    <citation type="submission" date="2015-07" db="EMBL/GenBank/DDBJ databases">
        <title>MeaNS - Measles Nucleotide Surveillance Program.</title>
        <authorList>
            <person name="Tran T."/>
            <person name="Druce J."/>
        </authorList>
    </citation>
    <scope>NUCLEOTIDE SEQUENCE</scope>
    <source>
        <strain evidence="10">UCB-OBI-ISO-001</strain>
        <tissue evidence="10">Gonad</tissue>
    </source>
</reference>
<evidence type="ECO:0000313" key="10">
    <source>
        <dbReference type="EMBL" id="KOF96692.1"/>
    </source>
</evidence>
<dbReference type="InterPro" id="IPR013087">
    <property type="entry name" value="Znf_C2H2_type"/>
</dbReference>
<feature type="region of interest" description="Disordered" evidence="8">
    <location>
        <begin position="218"/>
        <end position="238"/>
    </location>
</feature>
<dbReference type="Pfam" id="PF00096">
    <property type="entry name" value="zf-C2H2"/>
    <property type="match status" value="6"/>
</dbReference>
<dbReference type="GO" id="GO:0000978">
    <property type="term" value="F:RNA polymerase II cis-regulatory region sequence-specific DNA binding"/>
    <property type="evidence" value="ECO:0007669"/>
    <property type="project" value="TreeGrafter"/>
</dbReference>
<gene>
    <name evidence="10" type="ORF">OCBIM_22034067mg</name>
</gene>
<evidence type="ECO:0000256" key="5">
    <source>
        <dbReference type="ARBA" id="ARBA00022833"/>
    </source>
</evidence>
<feature type="domain" description="C2H2-type" evidence="9">
    <location>
        <begin position="118"/>
        <end position="145"/>
    </location>
</feature>
<evidence type="ECO:0000256" key="7">
    <source>
        <dbReference type="PROSITE-ProRule" id="PRU00042"/>
    </source>
</evidence>
<dbReference type="SUPFAM" id="SSF57667">
    <property type="entry name" value="beta-beta-alpha zinc fingers"/>
    <property type="match status" value="4"/>
</dbReference>
<proteinExistence type="predicted"/>
<dbReference type="OMA" id="HATSHMR"/>
<dbReference type="FunFam" id="3.30.160.60:FF:002343">
    <property type="entry name" value="Zinc finger protein 33A"/>
    <property type="match status" value="2"/>
</dbReference>
<dbReference type="FunFam" id="3.30.160.60:FF:000512">
    <property type="entry name" value="zinc finger protein 197 isoform X1"/>
    <property type="match status" value="1"/>
</dbReference>
<dbReference type="PANTHER" id="PTHR14003:SF23">
    <property type="entry name" value="ZINC FINGER PROTEIN 143"/>
    <property type="match status" value="1"/>
</dbReference>
<feature type="domain" description="C2H2-type" evidence="9">
    <location>
        <begin position="202"/>
        <end position="229"/>
    </location>
</feature>
<dbReference type="EMBL" id="KQ416508">
    <property type="protein sequence ID" value="KOF96692.1"/>
    <property type="molecule type" value="Genomic_DNA"/>
</dbReference>
<accession>A0A0L8I5E8</accession>
<keyword evidence="6" id="KW-0539">Nucleus</keyword>
<feature type="domain" description="C2H2-type" evidence="9">
    <location>
        <begin position="90"/>
        <end position="117"/>
    </location>
</feature>
<dbReference type="SMART" id="SM00355">
    <property type="entry name" value="ZnF_C2H2"/>
    <property type="match status" value="7"/>
</dbReference>
<evidence type="ECO:0000256" key="4">
    <source>
        <dbReference type="ARBA" id="ARBA00022771"/>
    </source>
</evidence>
<comment type="subcellular location">
    <subcellularLocation>
        <location evidence="1">Nucleus</location>
    </subcellularLocation>
</comment>
<feature type="domain" description="C2H2-type" evidence="9">
    <location>
        <begin position="34"/>
        <end position="61"/>
    </location>
</feature>
<evidence type="ECO:0000256" key="3">
    <source>
        <dbReference type="ARBA" id="ARBA00022737"/>
    </source>
</evidence>
<keyword evidence="5" id="KW-0862">Zinc</keyword>
<dbReference type="GO" id="GO:0031519">
    <property type="term" value="C:PcG protein complex"/>
    <property type="evidence" value="ECO:0007669"/>
    <property type="project" value="TreeGrafter"/>
</dbReference>
<feature type="compositionally biased region" description="Basic and acidic residues" evidence="8">
    <location>
        <begin position="9"/>
        <end position="22"/>
    </location>
</feature>
<keyword evidence="2" id="KW-0479">Metal-binding</keyword>
<dbReference type="FunFam" id="3.30.160.60:FF:000557">
    <property type="entry name" value="zinc finger and SCAN domain-containing protein 29"/>
    <property type="match status" value="1"/>
</dbReference>
<dbReference type="InterPro" id="IPR036236">
    <property type="entry name" value="Znf_C2H2_sf"/>
</dbReference>
<dbReference type="GO" id="GO:0008270">
    <property type="term" value="F:zinc ion binding"/>
    <property type="evidence" value="ECO:0007669"/>
    <property type="project" value="UniProtKB-KW"/>
</dbReference>
<feature type="domain" description="C2H2-type" evidence="9">
    <location>
        <begin position="62"/>
        <end position="89"/>
    </location>
</feature>
<evidence type="ECO:0000259" key="9">
    <source>
        <dbReference type="PROSITE" id="PS50157"/>
    </source>
</evidence>
<dbReference type="KEGG" id="obi:106884040"/>
<organism evidence="10">
    <name type="scientific">Octopus bimaculoides</name>
    <name type="common">California two-spotted octopus</name>
    <dbReference type="NCBI Taxonomy" id="37653"/>
    <lineage>
        <taxon>Eukaryota</taxon>
        <taxon>Metazoa</taxon>
        <taxon>Spiralia</taxon>
        <taxon>Lophotrochozoa</taxon>
        <taxon>Mollusca</taxon>
        <taxon>Cephalopoda</taxon>
        <taxon>Coleoidea</taxon>
        <taxon>Octopodiformes</taxon>
        <taxon>Octopoda</taxon>
        <taxon>Incirrata</taxon>
        <taxon>Octopodidae</taxon>
        <taxon>Octopus</taxon>
    </lineage>
</organism>
<dbReference type="FunFam" id="3.30.160.60:FF:000029">
    <property type="entry name" value="GLI family zinc finger 4"/>
    <property type="match status" value="1"/>
</dbReference>
<evidence type="ECO:0000256" key="2">
    <source>
        <dbReference type="ARBA" id="ARBA00022723"/>
    </source>
</evidence>
<evidence type="ECO:0000256" key="6">
    <source>
        <dbReference type="ARBA" id="ARBA00023242"/>
    </source>
</evidence>
<dbReference type="GO" id="GO:0000981">
    <property type="term" value="F:DNA-binding transcription factor activity, RNA polymerase II-specific"/>
    <property type="evidence" value="ECO:0007669"/>
    <property type="project" value="TreeGrafter"/>
</dbReference>
<feature type="domain" description="C2H2-type" evidence="9">
    <location>
        <begin position="146"/>
        <end position="173"/>
    </location>
</feature>
<dbReference type="OrthoDB" id="3437960at2759"/>
<feature type="domain" description="C2H2-type" evidence="9">
    <location>
        <begin position="174"/>
        <end position="201"/>
    </location>
</feature>
<dbReference type="AlphaFoldDB" id="A0A0L8I5E8"/>
<dbReference type="GO" id="GO:0005667">
    <property type="term" value="C:transcription regulator complex"/>
    <property type="evidence" value="ECO:0007669"/>
    <property type="project" value="TreeGrafter"/>
</dbReference>
<dbReference type="PANTHER" id="PTHR14003">
    <property type="entry name" value="TRANSCRIPTIONAL REPRESSOR PROTEIN YY"/>
    <property type="match status" value="1"/>
</dbReference>
<dbReference type="Gene3D" id="3.30.160.60">
    <property type="entry name" value="Classic Zinc Finger"/>
    <property type="match status" value="7"/>
</dbReference>
<evidence type="ECO:0000256" key="8">
    <source>
        <dbReference type="SAM" id="MobiDB-lite"/>
    </source>
</evidence>
<name>A0A0L8I5E8_OCTBM</name>